<dbReference type="EMBL" id="PDCG01000002">
    <property type="protein sequence ID" value="RBP98108.1"/>
    <property type="molecule type" value="Genomic_DNA"/>
</dbReference>
<dbReference type="AlphaFoldDB" id="A0A366KAE2"/>
<dbReference type="PANTHER" id="PTHR33392">
    <property type="entry name" value="POLYISOPRENYL-TEICHOIC ACID--PEPTIDOGLYCAN TEICHOIC ACID TRANSFERASE TAGU"/>
    <property type="match status" value="1"/>
</dbReference>
<accession>A0A366KAE2</accession>
<keyword evidence="3" id="KW-0812">Transmembrane</keyword>
<evidence type="ECO:0000313" key="6">
    <source>
        <dbReference type="Proteomes" id="UP000252530"/>
    </source>
</evidence>
<feature type="compositionally biased region" description="Low complexity" evidence="2">
    <location>
        <begin position="75"/>
        <end position="98"/>
    </location>
</feature>
<feature type="compositionally biased region" description="Polar residues" evidence="2">
    <location>
        <begin position="1"/>
        <end position="10"/>
    </location>
</feature>
<dbReference type="NCBIfam" id="TIGR00350">
    <property type="entry name" value="lytR_cpsA_psr"/>
    <property type="match status" value="1"/>
</dbReference>
<gene>
    <name evidence="5" type="ORF">CRD60_02805</name>
</gene>
<evidence type="ECO:0000256" key="3">
    <source>
        <dbReference type="SAM" id="Phobius"/>
    </source>
</evidence>
<dbReference type="InterPro" id="IPR050922">
    <property type="entry name" value="LytR/CpsA/Psr_CW_biosynth"/>
</dbReference>
<evidence type="ECO:0000256" key="1">
    <source>
        <dbReference type="ARBA" id="ARBA00006068"/>
    </source>
</evidence>
<dbReference type="PANTHER" id="PTHR33392:SF6">
    <property type="entry name" value="POLYISOPRENYL-TEICHOIC ACID--PEPTIDOGLYCAN TEICHOIC ACID TRANSFERASE TAGU"/>
    <property type="match status" value="1"/>
</dbReference>
<dbReference type="Gene3D" id="3.40.630.190">
    <property type="entry name" value="LCP protein"/>
    <property type="match status" value="1"/>
</dbReference>
<comment type="similarity">
    <text evidence="1">Belongs to the LytR/CpsA/Psr (LCP) family.</text>
</comment>
<feature type="compositionally biased region" description="Low complexity" evidence="2">
    <location>
        <begin position="27"/>
        <end position="37"/>
    </location>
</feature>
<keyword evidence="3" id="KW-1133">Transmembrane helix</keyword>
<evidence type="ECO:0000313" key="5">
    <source>
        <dbReference type="EMBL" id="RBP98108.1"/>
    </source>
</evidence>
<feature type="domain" description="Cell envelope-related transcriptional attenuator" evidence="4">
    <location>
        <begin position="208"/>
        <end position="349"/>
    </location>
</feature>
<proteinExistence type="inferred from homology"/>
<protein>
    <submittedName>
        <fullName evidence="5">Transcriptional regulator</fullName>
    </submittedName>
</protein>
<reference evidence="5 6" key="1">
    <citation type="submission" date="2017-10" db="EMBL/GenBank/DDBJ databases">
        <title>Bifidobacterium xylocopum sp. nov. and Bifidobacterium aemilianum sp. nov., from the carpenter bee (Xylocopa violacea) digestive tract.</title>
        <authorList>
            <person name="Alberoni D."/>
            <person name="Baffoni L."/>
            <person name="Di Gioia D."/>
            <person name="Gaggia F."/>
            <person name="Biavati B."/>
        </authorList>
    </citation>
    <scope>NUCLEOTIDE SEQUENCE [LARGE SCALE GENOMIC DNA]</scope>
    <source>
        <strain evidence="5 6">XV10</strain>
    </source>
</reference>
<sequence>MSEESGNPNGRDTPPSFVPVASRARKAPVAQASSQPPAVKPSTRKTRTSRPKANGHAQQLPTYPPASARQDEGQPRSFNPPASRSSSSAQTRQPRRSQGSTGQIPAATALPGQKQAGLPKGSGFSGTASATVRKVHHPGKIVAAIVVTLVVLLALLGFGSWNWVDQRLSKSPWLTGSPKGPATSWLILGSDERENGIGGTESDVPGFRTDTILVLTKPKHGSSSLISIPRDTLVRIQGTYLKLNAVDQLYGQHAVVDQVEQVSGQKIDHVIQIKFGGLTQVVDALGGIKLCYDQSVDDPYSGLKWTPGCSMADGGTALAFSRMRYADVKGDFGRAERQRMVIAAITNKAMSADTLTNPSKLKKVAEASLGATTVDDKTNPAILIGMARAFHSASGKQGVTGSVYWTDPDYEVDGVGSTVLLDKDKNLTLFEELVAGTHKPGTVGTLAAG</sequence>
<name>A0A366KAE2_9BIFI</name>
<evidence type="ECO:0000256" key="2">
    <source>
        <dbReference type="SAM" id="MobiDB-lite"/>
    </source>
</evidence>
<organism evidence="5 6">
    <name type="scientific">Bifidobacterium aemilianum</name>
    <dbReference type="NCBI Taxonomy" id="2493120"/>
    <lineage>
        <taxon>Bacteria</taxon>
        <taxon>Bacillati</taxon>
        <taxon>Actinomycetota</taxon>
        <taxon>Actinomycetes</taxon>
        <taxon>Bifidobacteriales</taxon>
        <taxon>Bifidobacteriaceae</taxon>
        <taxon>Bifidobacterium</taxon>
    </lineage>
</organism>
<comment type="caution">
    <text evidence="5">The sequence shown here is derived from an EMBL/GenBank/DDBJ whole genome shotgun (WGS) entry which is preliminary data.</text>
</comment>
<dbReference type="InterPro" id="IPR004474">
    <property type="entry name" value="LytR_CpsA_psr"/>
</dbReference>
<feature type="region of interest" description="Disordered" evidence="2">
    <location>
        <begin position="1"/>
        <end position="125"/>
    </location>
</feature>
<dbReference type="OrthoDB" id="9782542at2"/>
<feature type="transmembrane region" description="Helical" evidence="3">
    <location>
        <begin position="141"/>
        <end position="164"/>
    </location>
</feature>
<dbReference type="Pfam" id="PF03816">
    <property type="entry name" value="LytR_cpsA_psr"/>
    <property type="match status" value="1"/>
</dbReference>
<evidence type="ECO:0000259" key="4">
    <source>
        <dbReference type="Pfam" id="PF03816"/>
    </source>
</evidence>
<keyword evidence="6" id="KW-1185">Reference proteome</keyword>
<keyword evidence="3" id="KW-0472">Membrane</keyword>
<dbReference type="Proteomes" id="UP000252530">
    <property type="component" value="Unassembled WGS sequence"/>
</dbReference>
<dbReference type="RefSeq" id="WP_113859792.1">
    <property type="nucleotide sequence ID" value="NZ_PDCG01000002.1"/>
</dbReference>